<organism evidence="1">
    <name type="scientific">Aegilops tauschii</name>
    <name type="common">Tausch's goatgrass</name>
    <name type="synonym">Aegilops squarrosa</name>
    <dbReference type="NCBI Taxonomy" id="37682"/>
    <lineage>
        <taxon>Eukaryota</taxon>
        <taxon>Viridiplantae</taxon>
        <taxon>Streptophyta</taxon>
        <taxon>Embryophyta</taxon>
        <taxon>Tracheophyta</taxon>
        <taxon>Spermatophyta</taxon>
        <taxon>Magnoliopsida</taxon>
        <taxon>Liliopsida</taxon>
        <taxon>Poales</taxon>
        <taxon>Poaceae</taxon>
        <taxon>BOP clade</taxon>
        <taxon>Pooideae</taxon>
        <taxon>Triticodae</taxon>
        <taxon>Triticeae</taxon>
        <taxon>Triticinae</taxon>
        <taxon>Aegilops</taxon>
    </lineage>
</organism>
<evidence type="ECO:0008006" key="2">
    <source>
        <dbReference type="Google" id="ProtNLM"/>
    </source>
</evidence>
<dbReference type="AlphaFoldDB" id="M8BFL6"/>
<proteinExistence type="predicted"/>
<reference evidence="1" key="1">
    <citation type="submission" date="2015-06" db="UniProtKB">
        <authorList>
            <consortium name="EnsemblPlants"/>
        </authorList>
    </citation>
    <scope>IDENTIFICATION</scope>
</reference>
<evidence type="ECO:0000313" key="1">
    <source>
        <dbReference type="EnsemblPlants" id="EMT05533"/>
    </source>
</evidence>
<dbReference type="PANTHER" id="PTHR36478">
    <property type="entry name" value="OS04G0614237 PROTEIN-RELATED"/>
    <property type="match status" value="1"/>
</dbReference>
<dbReference type="EnsemblPlants" id="EMT05533">
    <property type="protein sequence ID" value="EMT05533"/>
    <property type="gene ID" value="F775_29492"/>
</dbReference>
<dbReference type="PANTHER" id="PTHR36478:SF22">
    <property type="entry name" value="OS04G0616900 PROTEIN"/>
    <property type="match status" value="1"/>
</dbReference>
<name>M8BFL6_AEGTA</name>
<sequence>MARSGGKRGVMEHHCLNRFRRRRLLAFLRRNSLPATFDALKHETSVFLDVRFLRRLVAGGRWQEAREYLSRFLPCQDEVDAPTALRFLTRLNVLDDLAQGKLEGIDLAQDLRNQIDVIPSTIFREDPHYAAALRTVLFWRSHPTYWGPVDWQLIRRKAAQVVKDLVTRTPEFRHLLRLPPCPSHPCYTIPFGFGGCRRHKRKKNIGRMSASLLARRFLQKERRHSSPWTQGSSCEPMGFEEIIDETMLAGKLEVIEHSDSCSEGDPGSPVGLSIGKSFGTAPANAVTKRLSQECSAESSNGAKLKPTTGQFCPFPRHLQGDPGSPVGLSIGKSFGTAPANAVTKRLSQECSAESSNGAKLKPTTGQFCPASASGPAPDREQQLLAAVCNHGDWAPICIDLVTVSVREIGEICFSSAESKTFGLSAATTSVSYFQDVVDARSGWTVDANHVLNKIETLGDISTAMAMLVNKTCTYGGPDHTMFLEKTFEHEKMIFELRLDCQKAKTKRLNLSIGNLSTRQN</sequence>
<accession>M8BFL6</accession>
<protein>
    <recommendedName>
        <fullName evidence="2">CTLH domain-containing protein</fullName>
    </recommendedName>
</protein>